<dbReference type="SUPFAM" id="SSF46955">
    <property type="entry name" value="Putative DNA-binding domain"/>
    <property type="match status" value="1"/>
</dbReference>
<name>A0AAN1MJH1_9BURK</name>
<dbReference type="Gene3D" id="1.10.1660.20">
    <property type="match status" value="1"/>
</dbReference>
<reference evidence="4 5" key="1">
    <citation type="submission" date="2018-01" db="EMBL/GenBank/DDBJ databases">
        <title>Species boundaries and ecological features among Paraburkholderia terrae DSMZ17804T, P. hospita DSMZ17164T and P. caribensis DSMZ13236T.</title>
        <authorList>
            <person name="Pratama A.A."/>
        </authorList>
    </citation>
    <scope>NUCLEOTIDE SEQUENCE [LARGE SCALE GENOMIC DNA]</scope>
    <source>
        <strain evidence="4 5">DSM 17164</strain>
    </source>
</reference>
<keyword evidence="2" id="KW-0233">DNA recombination</keyword>
<dbReference type="Proteomes" id="UP000236649">
    <property type="component" value="Chromosome 1"/>
</dbReference>
<evidence type="ECO:0000256" key="1">
    <source>
        <dbReference type="ARBA" id="ARBA00023125"/>
    </source>
</evidence>
<feature type="domain" description="Excisionase-like" evidence="3">
    <location>
        <begin position="4"/>
        <end position="51"/>
    </location>
</feature>
<dbReference type="AlphaFoldDB" id="A0AAN1MJH1"/>
<dbReference type="GO" id="GO:0006310">
    <property type="term" value="P:DNA recombination"/>
    <property type="evidence" value="ECO:0007669"/>
    <property type="project" value="UniProtKB-KW"/>
</dbReference>
<dbReference type="RefSeq" id="WP_103153700.1">
    <property type="nucleotide sequence ID" value="NZ_CADFGJ010000025.1"/>
</dbReference>
<dbReference type="InterPro" id="IPR038137">
    <property type="entry name" value="Excisionase-like_sf"/>
</dbReference>
<dbReference type="InterPro" id="IPR009061">
    <property type="entry name" value="DNA-bd_dom_put_sf"/>
</dbReference>
<dbReference type="GO" id="GO:0003677">
    <property type="term" value="F:DNA binding"/>
    <property type="evidence" value="ECO:0007669"/>
    <property type="project" value="UniProtKB-KW"/>
</dbReference>
<protein>
    <submittedName>
        <fullName evidence="4">Excisionase</fullName>
    </submittedName>
</protein>
<dbReference type="EMBL" id="CP026105">
    <property type="protein sequence ID" value="AUT69295.1"/>
    <property type="molecule type" value="Genomic_DNA"/>
</dbReference>
<keyword evidence="1" id="KW-0238">DNA-binding</keyword>
<dbReference type="Pfam" id="PF07825">
    <property type="entry name" value="Exc"/>
    <property type="match status" value="1"/>
</dbReference>
<dbReference type="KEGG" id="phs:C2L64_14105"/>
<evidence type="ECO:0000259" key="3">
    <source>
        <dbReference type="Pfam" id="PF07825"/>
    </source>
</evidence>
<sequence length="62" mass="7381">MSVWAETIFGKHKPHRNTLMNWIRNGRIRPVPRKVGREYFCKPNAEYVDPVAERIERMANGR</sequence>
<organism evidence="4 5">
    <name type="scientific">Paraburkholderia hospita</name>
    <dbReference type="NCBI Taxonomy" id="169430"/>
    <lineage>
        <taxon>Bacteria</taxon>
        <taxon>Pseudomonadati</taxon>
        <taxon>Pseudomonadota</taxon>
        <taxon>Betaproteobacteria</taxon>
        <taxon>Burkholderiales</taxon>
        <taxon>Burkholderiaceae</taxon>
        <taxon>Paraburkholderia</taxon>
    </lineage>
</organism>
<evidence type="ECO:0000313" key="5">
    <source>
        <dbReference type="Proteomes" id="UP000236649"/>
    </source>
</evidence>
<evidence type="ECO:0000313" key="4">
    <source>
        <dbReference type="EMBL" id="AUT69295.1"/>
    </source>
</evidence>
<proteinExistence type="predicted"/>
<dbReference type="InterPro" id="IPR012884">
    <property type="entry name" value="Excisionase-like"/>
</dbReference>
<evidence type="ECO:0000256" key="2">
    <source>
        <dbReference type="ARBA" id="ARBA00023172"/>
    </source>
</evidence>
<gene>
    <name evidence="4" type="ORF">C2L64_14105</name>
</gene>
<accession>A0AAN1MJH1</accession>